<dbReference type="FunFam" id="1.10.287.70:FF:000015">
    <property type="entry name" value="Calcium-activated potassium channel subunit alpha-1 isoform X7"/>
    <property type="match status" value="1"/>
</dbReference>
<keyword evidence="7" id="KW-0479">Metal-binding</keyword>
<evidence type="ECO:0000256" key="3">
    <source>
        <dbReference type="ARBA" id="ARBA00022448"/>
    </source>
</evidence>
<sequence length="993" mass="112361">MVTAFIYTYTTPPTFAPHIYWHIPMAMKIPHTYPPISHTHCLYRGHRLWWAFLLSSLSVFLAGLLALLLWKVAHRGFNSIGIFRPRRQRWDTYKIMSHILGLDKALCITLSFLCVIVHQFLAAQDKLMVWVDLRSLVDFFTIAPSFVTLFSRRAWLGKTLIHGSFHKECLFTTLKLSRLVAILTGTLLTSAGFIHLLENSGDPWLDFSNPQPLHYFECVYFLVVTMSTVGYGDVELRTTLGRLFVIIFIFIGLGLFANFVPEVVQIIINRKRFDGSFTGVSGKTHVVVCGHITLSSASAFMKDFLHEDRGEVDVKVLFLGNFRPNQELEAFFLRWFLKVTFYQGSVMQRRDMERVKVLEPTGACLIICDRFTSDQHKEDAANLMRVISIKQYCPNTRIIVQMLKHNSKAFLQNVPNWDWSRGDAVICLAELKLGFMSQSCLVPGLSTLLTNLFTMQSEIEDGDTWQNLYREGLYNEIYTEHLSPSFIGMSFAQASKSVCQLCFLKLRLLLIGIEYQSGDQDFNVLVNPPSHIKIKLWTLGFLIASNASDARRASMYCSVCHRDIKDLPRMRPCRCTEQKDVCVPLLSSLPPLFLPSLHSLRLVFVCVSSACSPEGETLRERECVWEQQQQEEQQEVGLDSTGLFHWCPPVPLKDISLTRQSASTLALQDHVVVCVFGDRGSSLLGLGDFMMPLRASSLTAPELRTVVFLGDPHYFSREWPNIQYFPHIYFLPGSPLCGADLRALRVERCAMVVVLSSLSCSSDIEPSMQDKETIHFCVNLYHIHHSETFTDLYNDCTVIRLLTSPFLPLVNSSNVCFVNEADSQEDSSSLTLSQAFSVGSVFSVDLLDSLMAATYFNANVPGLICTLVTGGDTPLLEAQLAEDNQLRGGEMSVKMWALRQRSKLAQLALQDEPLCSLADFKELFCQALDSLEILCFGLYRLLDPPNPSMKRFVITNPSAELPLLPSDRVFCSVPFHQSHLLTLRRAKTISHRL</sequence>
<evidence type="ECO:0000256" key="12">
    <source>
        <dbReference type="ARBA" id="ARBA00022958"/>
    </source>
</evidence>
<keyword evidence="4" id="KW-1003">Cell membrane</keyword>
<evidence type="ECO:0000256" key="2">
    <source>
        <dbReference type="ARBA" id="ARBA00008648"/>
    </source>
</evidence>
<dbReference type="GO" id="GO:0060072">
    <property type="term" value="F:large conductance calcium-activated potassium channel activity"/>
    <property type="evidence" value="ECO:0007669"/>
    <property type="project" value="TreeGrafter"/>
</dbReference>
<dbReference type="Pfam" id="PF22614">
    <property type="entry name" value="Slo-like_RCK"/>
    <property type="match status" value="2"/>
</dbReference>
<name>A0A8C8EVE0_ONCTS</name>
<keyword evidence="13 20" id="KW-1133">Transmembrane helix</keyword>
<feature type="domain" description="RCK N-terminal" evidence="21">
    <location>
        <begin position="283"/>
        <end position="426"/>
    </location>
</feature>
<comment type="similarity">
    <text evidence="2">Belongs to the potassium channel family. Calcium-activated (TC 1.A.1.3) subfamily. KCa1.1/KCNMA1 sub-subfamily.</text>
</comment>
<evidence type="ECO:0000313" key="23">
    <source>
        <dbReference type="Proteomes" id="UP000694402"/>
    </source>
</evidence>
<keyword evidence="8" id="KW-0631">Potassium channel</keyword>
<dbReference type="GeneTree" id="ENSGT00940000168407"/>
<keyword evidence="3" id="KW-0813">Transport</keyword>
<dbReference type="FunFam" id="3.40.50.720:FF:000005">
    <property type="entry name" value="calcium-activated potassium channel subunit alpha-1 isoform X6"/>
    <property type="match status" value="1"/>
</dbReference>
<dbReference type="Pfam" id="PF21014">
    <property type="entry name" value="Slowpoke_C"/>
    <property type="match status" value="1"/>
</dbReference>
<dbReference type="PANTHER" id="PTHR10027:SF33">
    <property type="entry name" value="CALCIUM-ACTIVATED POTASSIUM CHANNEL SUBUNIT ALPHA-1-RELATED"/>
    <property type="match status" value="1"/>
</dbReference>
<feature type="transmembrane region" description="Helical" evidence="20">
    <location>
        <begin position="176"/>
        <end position="197"/>
    </location>
</feature>
<dbReference type="Ensembl" id="ENSOTST00005027515.2">
    <property type="protein sequence ID" value="ENSOTSP00005025469.2"/>
    <property type="gene ID" value="ENSOTSG00005011990.2"/>
</dbReference>
<dbReference type="InterPro" id="IPR003929">
    <property type="entry name" value="K_chnl_BK_asu"/>
</dbReference>
<evidence type="ECO:0000256" key="1">
    <source>
        <dbReference type="ARBA" id="ARBA00004651"/>
    </source>
</evidence>
<dbReference type="InterPro" id="IPR003148">
    <property type="entry name" value="RCK_N"/>
</dbReference>
<evidence type="ECO:0000256" key="17">
    <source>
        <dbReference type="ARBA" id="ARBA00029579"/>
    </source>
</evidence>
<keyword evidence="10" id="KW-0460">Magnesium</keyword>
<dbReference type="Pfam" id="PF07885">
    <property type="entry name" value="Ion_trans_2"/>
    <property type="match status" value="1"/>
</dbReference>
<dbReference type="GO" id="GO:0034702">
    <property type="term" value="C:monoatomic ion channel complex"/>
    <property type="evidence" value="ECO:0007669"/>
    <property type="project" value="UniProtKB-KW"/>
</dbReference>
<dbReference type="SUPFAM" id="SSF81324">
    <property type="entry name" value="Voltage-gated potassium channels"/>
    <property type="match status" value="1"/>
</dbReference>
<feature type="transmembrane region" description="Helical" evidence="20">
    <location>
        <begin position="135"/>
        <end position="155"/>
    </location>
</feature>
<reference evidence="22" key="2">
    <citation type="submission" date="2025-09" db="UniProtKB">
        <authorList>
            <consortium name="Ensembl"/>
        </authorList>
    </citation>
    <scope>IDENTIFICATION</scope>
</reference>
<evidence type="ECO:0000256" key="6">
    <source>
        <dbReference type="ARBA" id="ARBA00022692"/>
    </source>
</evidence>
<evidence type="ECO:0000256" key="20">
    <source>
        <dbReference type="SAM" id="Phobius"/>
    </source>
</evidence>
<dbReference type="PANTHER" id="PTHR10027">
    <property type="entry name" value="CALCIUM-ACTIVATED POTASSIUM CHANNEL ALPHA CHAIN"/>
    <property type="match status" value="1"/>
</dbReference>
<feature type="transmembrane region" description="Helical" evidence="20">
    <location>
        <begin position="213"/>
        <end position="231"/>
    </location>
</feature>
<evidence type="ECO:0000256" key="8">
    <source>
        <dbReference type="ARBA" id="ARBA00022826"/>
    </source>
</evidence>
<reference evidence="22" key="1">
    <citation type="submission" date="2025-08" db="UniProtKB">
        <authorList>
            <consortium name="Ensembl"/>
        </authorList>
    </citation>
    <scope>IDENTIFICATION</scope>
</reference>
<evidence type="ECO:0000256" key="5">
    <source>
        <dbReference type="ARBA" id="ARBA00022538"/>
    </source>
</evidence>
<protein>
    <recommendedName>
        <fullName evidence="17">BK channel</fullName>
    </recommendedName>
    <alternativeName>
        <fullName evidence="18">Slowpoke homolog</fullName>
    </alternativeName>
</protein>
<keyword evidence="14" id="KW-0406">Ion transport</keyword>
<dbReference type="Pfam" id="PF03493">
    <property type="entry name" value="BK_channel_a"/>
    <property type="match status" value="1"/>
</dbReference>
<dbReference type="PRINTS" id="PR01449">
    <property type="entry name" value="BKCHANNELA"/>
</dbReference>
<evidence type="ECO:0000256" key="11">
    <source>
        <dbReference type="ARBA" id="ARBA00022882"/>
    </source>
</evidence>
<evidence type="ECO:0000256" key="4">
    <source>
        <dbReference type="ARBA" id="ARBA00022475"/>
    </source>
</evidence>
<feature type="transmembrane region" description="Helical" evidence="20">
    <location>
        <begin position="48"/>
        <end position="70"/>
    </location>
</feature>
<dbReference type="GO" id="GO:0045211">
    <property type="term" value="C:postsynaptic membrane"/>
    <property type="evidence" value="ECO:0007669"/>
    <property type="project" value="TreeGrafter"/>
</dbReference>
<dbReference type="Proteomes" id="UP000694402">
    <property type="component" value="Unassembled WGS sequence"/>
</dbReference>
<dbReference type="InterPro" id="IPR047871">
    <property type="entry name" value="K_chnl_Slo-like"/>
</dbReference>
<feature type="transmembrane region" description="Helical" evidence="20">
    <location>
        <begin position="243"/>
        <end position="261"/>
    </location>
</feature>
<dbReference type="Gene3D" id="3.40.50.720">
    <property type="entry name" value="NAD(P)-binding Rossmann-like Domain"/>
    <property type="match status" value="2"/>
</dbReference>
<evidence type="ECO:0000256" key="13">
    <source>
        <dbReference type="ARBA" id="ARBA00022989"/>
    </source>
</evidence>
<dbReference type="PROSITE" id="PS51201">
    <property type="entry name" value="RCK_N"/>
    <property type="match status" value="1"/>
</dbReference>
<evidence type="ECO:0000256" key="15">
    <source>
        <dbReference type="ARBA" id="ARBA00023136"/>
    </source>
</evidence>
<keyword evidence="5" id="KW-0633">Potassium transport</keyword>
<dbReference type="Gene3D" id="1.10.287.70">
    <property type="match status" value="1"/>
</dbReference>
<evidence type="ECO:0000256" key="18">
    <source>
        <dbReference type="ARBA" id="ARBA00033447"/>
    </source>
</evidence>
<evidence type="ECO:0000256" key="9">
    <source>
        <dbReference type="ARBA" id="ARBA00022837"/>
    </source>
</evidence>
<keyword evidence="11" id="KW-0851">Voltage-gated channel</keyword>
<evidence type="ECO:0000313" key="22">
    <source>
        <dbReference type="Ensembl" id="ENSOTSP00005025469.2"/>
    </source>
</evidence>
<evidence type="ECO:0000256" key="19">
    <source>
        <dbReference type="ARBA" id="ARBA00034430"/>
    </source>
</evidence>
<keyword evidence="9" id="KW-0106">Calcium</keyword>
<organism evidence="22 23">
    <name type="scientific">Oncorhynchus tshawytscha</name>
    <name type="common">Chinook salmon</name>
    <name type="synonym">Salmo tshawytscha</name>
    <dbReference type="NCBI Taxonomy" id="74940"/>
    <lineage>
        <taxon>Eukaryota</taxon>
        <taxon>Metazoa</taxon>
        <taxon>Chordata</taxon>
        <taxon>Craniata</taxon>
        <taxon>Vertebrata</taxon>
        <taxon>Euteleostomi</taxon>
        <taxon>Actinopterygii</taxon>
        <taxon>Neopterygii</taxon>
        <taxon>Teleostei</taxon>
        <taxon>Protacanthopterygii</taxon>
        <taxon>Salmoniformes</taxon>
        <taxon>Salmonidae</taxon>
        <taxon>Salmoninae</taxon>
        <taxon>Oncorhynchus</taxon>
    </lineage>
</organism>
<comment type="subcellular location">
    <subcellularLocation>
        <location evidence="1">Cell membrane</location>
        <topology evidence="1">Multi-pass membrane protein</topology>
    </subcellularLocation>
</comment>
<keyword evidence="6 20" id="KW-0812">Transmembrane</keyword>
<gene>
    <name evidence="22" type="primary">LOC112248660</name>
</gene>
<proteinExistence type="inferred from homology"/>
<evidence type="ECO:0000259" key="21">
    <source>
        <dbReference type="PROSITE" id="PS51201"/>
    </source>
</evidence>
<keyword evidence="12" id="KW-0630">Potassium</keyword>
<keyword evidence="15 20" id="KW-0472">Membrane</keyword>
<dbReference type="AlphaFoldDB" id="A0A8C8EVE0"/>
<dbReference type="GO" id="GO:0046872">
    <property type="term" value="F:metal ion binding"/>
    <property type="evidence" value="ECO:0007669"/>
    <property type="project" value="UniProtKB-KW"/>
</dbReference>
<accession>A0A8C8EVE0</accession>
<comment type="catalytic activity">
    <reaction evidence="19">
        <text>K(+)(in) = K(+)(out)</text>
        <dbReference type="Rhea" id="RHEA:29463"/>
        <dbReference type="ChEBI" id="CHEBI:29103"/>
    </reaction>
</comment>
<evidence type="ECO:0000256" key="14">
    <source>
        <dbReference type="ARBA" id="ARBA00023065"/>
    </source>
</evidence>
<keyword evidence="16" id="KW-0407">Ion channel</keyword>
<dbReference type="InterPro" id="IPR013099">
    <property type="entry name" value="K_chnl_dom"/>
</dbReference>
<evidence type="ECO:0000256" key="16">
    <source>
        <dbReference type="ARBA" id="ARBA00023303"/>
    </source>
</evidence>
<evidence type="ECO:0000256" key="10">
    <source>
        <dbReference type="ARBA" id="ARBA00022842"/>
    </source>
</evidence>
<feature type="transmembrane region" description="Helical" evidence="20">
    <location>
        <begin position="105"/>
        <end position="123"/>
    </location>
</feature>
<dbReference type="InterPro" id="IPR048735">
    <property type="entry name" value="Slowpoke-like_C"/>
</dbReference>
<keyword evidence="23" id="KW-1185">Reference proteome</keyword>
<accession>A0A8C8EVN2</accession>
<evidence type="ECO:0000256" key="7">
    <source>
        <dbReference type="ARBA" id="ARBA00022723"/>
    </source>
</evidence>